<feature type="signal peptide" evidence="1">
    <location>
        <begin position="1"/>
        <end position="15"/>
    </location>
</feature>
<dbReference type="EMBL" id="KN714666">
    <property type="protein sequence ID" value="KUI52711.1"/>
    <property type="molecule type" value="Genomic_DNA"/>
</dbReference>
<reference evidence="4" key="1">
    <citation type="submission" date="2014-12" db="EMBL/GenBank/DDBJ databases">
        <title>Genome Sequence of Valsa Canker Pathogens Uncovers a Specific Adaption of Colonization on Woody Bark.</title>
        <authorList>
            <person name="Yin Z."/>
            <person name="Liu H."/>
            <person name="Gao X."/>
            <person name="Li Z."/>
            <person name="Song N."/>
            <person name="Ke X."/>
            <person name="Dai Q."/>
            <person name="Wu Y."/>
            <person name="Sun Y."/>
            <person name="Xu J.-R."/>
            <person name="Kang Z.K."/>
            <person name="Wang L."/>
            <person name="Huang L."/>
        </authorList>
    </citation>
    <scope>NUCLEOTIDE SEQUENCE [LARGE SCALE GENOMIC DNA]</scope>
    <source>
        <strain evidence="4">SXYL134</strain>
    </source>
</reference>
<dbReference type="STRING" id="694573.A0A194UM29"/>
<dbReference type="PROSITE" id="PS50213">
    <property type="entry name" value="FAS1"/>
    <property type="match status" value="2"/>
</dbReference>
<dbReference type="PANTHER" id="PTHR10900:SF125">
    <property type="entry name" value="FAS1 DOMAIN-CONTAINING PROTEIN YLR001C"/>
    <property type="match status" value="1"/>
</dbReference>
<feature type="chain" id="PRO_5012158759" evidence="1">
    <location>
        <begin position="16"/>
        <end position="454"/>
    </location>
</feature>
<gene>
    <name evidence="3" type="ORF">VP1G_00037</name>
</gene>
<sequence length="454" mass="50042">MKSITLLPLAAAASAFVIPDIETFSQLPVHDVQPHDDASWLDWLPSADSIASSVHHAVDSLSSSIEDAIHDVKGTFETELESLLDEEEDYGLDSIDASKRPHHGHGKSNLTIYQIISESKYTTKFAKLVDEYEDIVQLLNSTTANYTLFVPVDDAFKHIPEDKKPSKEFVEAVIKYHIGLGLYPAGRVLVTHTLPTALNEPWLAGKPQRLRTSIGLLSGVRVNFYSKVIAVDIGAKNGVIHAVKSILVPPPMVGRELSLFPSKFSTLLLAYDKTDFVSFIHKVPMNGSTVFAPDNAAFAKLGPAANAFLFNTEQGLGYLKAILKYHIVANDTLYSDAYYPSSDKNARDDVGRGHYHLDLPTLLPEKNVAIDVARFAGFIRVKINGYIPIVVQDAVAKNGVIHVPGRVLIPPHKHGEDAEETGSEISVEELKERLADFIERDDEDETEKDVEIEL</sequence>
<feature type="domain" description="FAS1" evidence="2">
    <location>
        <begin position="251"/>
        <end position="408"/>
    </location>
</feature>
<dbReference type="AlphaFoldDB" id="A0A194UM29"/>
<dbReference type="Pfam" id="PF02469">
    <property type="entry name" value="Fasciclin"/>
    <property type="match status" value="2"/>
</dbReference>
<dbReference type="Gene3D" id="2.30.180.10">
    <property type="entry name" value="FAS1 domain"/>
    <property type="match status" value="2"/>
</dbReference>
<dbReference type="InterPro" id="IPR050904">
    <property type="entry name" value="Adhesion/Biosynth-related"/>
</dbReference>
<dbReference type="SMART" id="SM00554">
    <property type="entry name" value="FAS1"/>
    <property type="match status" value="2"/>
</dbReference>
<evidence type="ECO:0000259" key="2">
    <source>
        <dbReference type="PROSITE" id="PS50213"/>
    </source>
</evidence>
<protein>
    <submittedName>
        <fullName evidence="3">Stabilin-2</fullName>
    </submittedName>
</protein>
<dbReference type="InterPro" id="IPR000782">
    <property type="entry name" value="FAS1_domain"/>
</dbReference>
<dbReference type="SUPFAM" id="SSF82153">
    <property type="entry name" value="FAS1 domain"/>
    <property type="match status" value="2"/>
</dbReference>
<evidence type="ECO:0000256" key="1">
    <source>
        <dbReference type="SAM" id="SignalP"/>
    </source>
</evidence>
<evidence type="ECO:0000313" key="3">
    <source>
        <dbReference type="EMBL" id="KUI52711.1"/>
    </source>
</evidence>
<evidence type="ECO:0000313" key="4">
    <source>
        <dbReference type="Proteomes" id="UP000078576"/>
    </source>
</evidence>
<dbReference type="Proteomes" id="UP000078576">
    <property type="component" value="Unassembled WGS sequence"/>
</dbReference>
<organism evidence="3 4">
    <name type="scientific">Cytospora mali</name>
    <name type="common">Apple Valsa canker fungus</name>
    <name type="synonym">Valsa mali</name>
    <dbReference type="NCBI Taxonomy" id="578113"/>
    <lineage>
        <taxon>Eukaryota</taxon>
        <taxon>Fungi</taxon>
        <taxon>Dikarya</taxon>
        <taxon>Ascomycota</taxon>
        <taxon>Pezizomycotina</taxon>
        <taxon>Sordariomycetes</taxon>
        <taxon>Sordariomycetidae</taxon>
        <taxon>Diaporthales</taxon>
        <taxon>Cytosporaceae</taxon>
        <taxon>Cytospora</taxon>
    </lineage>
</organism>
<proteinExistence type="predicted"/>
<dbReference type="PANTHER" id="PTHR10900">
    <property type="entry name" value="PERIOSTIN-RELATED"/>
    <property type="match status" value="1"/>
</dbReference>
<accession>A0A194UM29</accession>
<dbReference type="OrthoDB" id="7700931at2759"/>
<keyword evidence="1" id="KW-0732">Signal</keyword>
<name>A0A194UM29_CYTMA</name>
<feature type="domain" description="FAS1" evidence="2">
    <location>
        <begin position="109"/>
        <end position="247"/>
    </location>
</feature>
<dbReference type="InterPro" id="IPR036378">
    <property type="entry name" value="FAS1_dom_sf"/>
</dbReference>
<keyword evidence="4" id="KW-1185">Reference proteome</keyword>